<evidence type="ECO:0000259" key="2">
    <source>
        <dbReference type="Pfam" id="PF16087"/>
    </source>
</evidence>
<evidence type="ECO:0000313" key="3">
    <source>
        <dbReference type="EMBL" id="CAH0562881.1"/>
    </source>
</evidence>
<protein>
    <recommendedName>
        <fullName evidence="2">DUF4817 domain-containing protein</fullName>
    </recommendedName>
</protein>
<dbReference type="EMBL" id="OV121139">
    <property type="protein sequence ID" value="CAH0562881.1"/>
    <property type="molecule type" value="Genomic_DNA"/>
</dbReference>
<dbReference type="Proteomes" id="UP001154078">
    <property type="component" value="Chromosome 8"/>
</dbReference>
<dbReference type="InterPro" id="IPR032135">
    <property type="entry name" value="DUF4817"/>
</dbReference>
<dbReference type="PANTHER" id="PTHR47326:SF1">
    <property type="entry name" value="HTH PSQ-TYPE DOMAIN-CONTAINING PROTEIN"/>
    <property type="match status" value="1"/>
</dbReference>
<dbReference type="Pfam" id="PF16087">
    <property type="entry name" value="DUF4817"/>
    <property type="match status" value="1"/>
</dbReference>
<dbReference type="SUPFAM" id="SSF46689">
    <property type="entry name" value="Homeodomain-like"/>
    <property type="match status" value="1"/>
</dbReference>
<reference evidence="3" key="1">
    <citation type="submission" date="2021-12" db="EMBL/GenBank/DDBJ databases">
        <authorList>
            <person name="King R."/>
        </authorList>
    </citation>
    <scope>NUCLEOTIDE SEQUENCE</scope>
</reference>
<dbReference type="PANTHER" id="PTHR47326">
    <property type="entry name" value="TRANSPOSABLE ELEMENT TC3 TRANSPOSASE-LIKE PROTEIN"/>
    <property type="match status" value="1"/>
</dbReference>
<feature type="domain" description="DUF4817" evidence="2">
    <location>
        <begin position="4"/>
        <end position="59"/>
    </location>
</feature>
<dbReference type="AlphaFoldDB" id="A0A9P0FP72"/>
<gene>
    <name evidence="3" type="ORF">MELIAE_LOCUS11896</name>
</gene>
<dbReference type="OrthoDB" id="6782743at2759"/>
<proteinExistence type="predicted"/>
<evidence type="ECO:0000256" key="1">
    <source>
        <dbReference type="ARBA" id="ARBA00004123"/>
    </source>
</evidence>
<sequence>MRWSGEQRGFVVETFFKNNESVVAAQRAFRRRFGLNRHDSVPDPKTIRKWISYVRTTGSAIPKKPTGRPKSVRTPETIEAVRRSIEQSPTRSARKHASALRISSRTVRRILHTDLKLHPYKLMVAQELSPQDCVQRRDACNAILTALPPGAIVWTSDEAHFHLCGTVNKQNFQS</sequence>
<organism evidence="3 4">
    <name type="scientific">Brassicogethes aeneus</name>
    <name type="common">Rape pollen beetle</name>
    <name type="synonym">Meligethes aeneus</name>
    <dbReference type="NCBI Taxonomy" id="1431903"/>
    <lineage>
        <taxon>Eukaryota</taxon>
        <taxon>Metazoa</taxon>
        <taxon>Ecdysozoa</taxon>
        <taxon>Arthropoda</taxon>
        <taxon>Hexapoda</taxon>
        <taxon>Insecta</taxon>
        <taxon>Pterygota</taxon>
        <taxon>Neoptera</taxon>
        <taxon>Endopterygota</taxon>
        <taxon>Coleoptera</taxon>
        <taxon>Polyphaga</taxon>
        <taxon>Cucujiformia</taxon>
        <taxon>Nitidulidae</taxon>
        <taxon>Meligethinae</taxon>
        <taxon>Brassicogethes</taxon>
    </lineage>
</organism>
<accession>A0A9P0FP72</accession>
<keyword evidence="4" id="KW-1185">Reference proteome</keyword>
<dbReference type="InterPro" id="IPR009057">
    <property type="entry name" value="Homeodomain-like_sf"/>
</dbReference>
<comment type="subcellular location">
    <subcellularLocation>
        <location evidence="1">Nucleus</location>
    </subcellularLocation>
</comment>
<dbReference type="GO" id="GO:0005634">
    <property type="term" value="C:nucleus"/>
    <property type="evidence" value="ECO:0007669"/>
    <property type="project" value="UniProtKB-SubCell"/>
</dbReference>
<evidence type="ECO:0000313" key="4">
    <source>
        <dbReference type="Proteomes" id="UP001154078"/>
    </source>
</evidence>
<name>A0A9P0FP72_BRAAE</name>